<feature type="domain" description="AMMECR1" evidence="1">
    <location>
        <begin position="14"/>
        <end position="196"/>
    </location>
</feature>
<organism evidence="2 3">
    <name type="scientific">Candidatus Andersenbacteria bacterium CG10_big_fil_rev_8_21_14_0_10_54_11</name>
    <dbReference type="NCBI Taxonomy" id="1974485"/>
    <lineage>
        <taxon>Bacteria</taxon>
        <taxon>Candidatus Anderseniibacteriota</taxon>
    </lineage>
</organism>
<name>A0A2M6WZ68_9BACT</name>
<dbReference type="InterPro" id="IPR036071">
    <property type="entry name" value="AMMECR1_dom_sf"/>
</dbReference>
<evidence type="ECO:0000313" key="3">
    <source>
        <dbReference type="Proteomes" id="UP000230731"/>
    </source>
</evidence>
<proteinExistence type="predicted"/>
<dbReference type="InterPro" id="IPR027485">
    <property type="entry name" value="AMMECR1_N"/>
</dbReference>
<dbReference type="Gene3D" id="3.30.700.20">
    <property type="entry name" value="Hypothetical protein ph0010, domain 1"/>
    <property type="match status" value="1"/>
</dbReference>
<gene>
    <name evidence="2" type="ORF">COT71_02850</name>
</gene>
<dbReference type="Pfam" id="PF01871">
    <property type="entry name" value="AMMECR1"/>
    <property type="match status" value="1"/>
</dbReference>
<evidence type="ECO:0000313" key="2">
    <source>
        <dbReference type="EMBL" id="PIT98054.1"/>
    </source>
</evidence>
<reference evidence="3" key="1">
    <citation type="submission" date="2017-09" db="EMBL/GenBank/DDBJ databases">
        <title>Depth-based differentiation of microbial function through sediment-hosted aquifers and enrichment of novel symbionts in the deep terrestrial subsurface.</title>
        <authorList>
            <person name="Probst A.J."/>
            <person name="Ladd B."/>
            <person name="Jarett J.K."/>
            <person name="Geller-Mcgrath D.E."/>
            <person name="Sieber C.M.K."/>
            <person name="Emerson J.B."/>
            <person name="Anantharaman K."/>
            <person name="Thomas B.C."/>
            <person name="Malmstrom R."/>
            <person name="Stieglmeier M."/>
            <person name="Klingl A."/>
            <person name="Woyke T."/>
            <person name="Ryan C.M."/>
            <person name="Banfield J.F."/>
        </authorList>
    </citation>
    <scope>NUCLEOTIDE SEQUENCE [LARGE SCALE GENOMIC DNA]</scope>
</reference>
<sequence>MPYLHCILESMILDSCQKLAKAAAAAAVTPGATSPAPPVYETPRLSRRPAAVPLLAQQRACFVYITQKPGRTLRGIFGTALPQHRTLGEEIIRNAAAAATSGSHGRLRRADLPMLQFTVAVLDPLSRISHPAQLDPHLFGLYVVSDRGKSALLMPQRPGITTAADQIATAVREAGISMRQEAVTMYRFRVEYHDEE</sequence>
<accession>A0A2M6WZ68</accession>
<dbReference type="InterPro" id="IPR002733">
    <property type="entry name" value="AMMECR1_domain"/>
</dbReference>
<dbReference type="PROSITE" id="PS51112">
    <property type="entry name" value="AMMECR1"/>
    <property type="match status" value="1"/>
</dbReference>
<dbReference type="Gene3D" id="3.30.1490.150">
    <property type="entry name" value="Hypothetical protein ph0010, domain 2"/>
    <property type="match status" value="1"/>
</dbReference>
<comment type="caution">
    <text evidence="2">The sequence shown here is derived from an EMBL/GenBank/DDBJ whole genome shotgun (WGS) entry which is preliminary data.</text>
</comment>
<protein>
    <recommendedName>
        <fullName evidence="1">AMMECR1 domain-containing protein</fullName>
    </recommendedName>
</protein>
<dbReference type="EMBL" id="PEZP01000034">
    <property type="protein sequence ID" value="PIT98054.1"/>
    <property type="molecule type" value="Genomic_DNA"/>
</dbReference>
<evidence type="ECO:0000259" key="1">
    <source>
        <dbReference type="PROSITE" id="PS51112"/>
    </source>
</evidence>
<dbReference type="Proteomes" id="UP000230731">
    <property type="component" value="Unassembled WGS sequence"/>
</dbReference>
<dbReference type="AlphaFoldDB" id="A0A2M6WZ68"/>
<dbReference type="SUPFAM" id="SSF143447">
    <property type="entry name" value="AMMECR1-like"/>
    <property type="match status" value="1"/>
</dbReference>